<dbReference type="GO" id="GO:0016929">
    <property type="term" value="F:deSUMOylase activity"/>
    <property type="evidence" value="ECO:0007669"/>
    <property type="project" value="TreeGrafter"/>
</dbReference>
<keyword evidence="2 7" id="KW-0645">Protease</keyword>
<accession>A0A9Q1BR95</accession>
<comment type="similarity">
    <text evidence="1">Belongs to the peptidase C48 family.</text>
</comment>
<evidence type="ECO:0000313" key="7">
    <source>
        <dbReference type="EMBL" id="KAJ8031129.1"/>
    </source>
</evidence>
<feature type="compositionally biased region" description="Polar residues" evidence="5">
    <location>
        <begin position="384"/>
        <end position="394"/>
    </location>
</feature>
<dbReference type="GO" id="GO:0016926">
    <property type="term" value="P:protein desumoylation"/>
    <property type="evidence" value="ECO:0007669"/>
    <property type="project" value="TreeGrafter"/>
</dbReference>
<dbReference type="Gene3D" id="3.40.395.10">
    <property type="entry name" value="Adenoviral Proteinase, Chain A"/>
    <property type="match status" value="1"/>
</dbReference>
<dbReference type="GO" id="GO:0006508">
    <property type="term" value="P:proteolysis"/>
    <property type="evidence" value="ECO:0007669"/>
    <property type="project" value="UniProtKB-KW"/>
</dbReference>
<dbReference type="SUPFAM" id="SSF54001">
    <property type="entry name" value="Cysteine proteinases"/>
    <property type="match status" value="1"/>
</dbReference>
<dbReference type="InterPro" id="IPR003653">
    <property type="entry name" value="Peptidase_C48_C"/>
</dbReference>
<feature type="region of interest" description="Disordered" evidence="5">
    <location>
        <begin position="192"/>
        <end position="234"/>
    </location>
</feature>
<reference evidence="7" key="1">
    <citation type="submission" date="2021-10" db="EMBL/GenBank/DDBJ databases">
        <title>Tropical sea cucumber genome reveals ecological adaptation and Cuvierian tubules defense mechanism.</title>
        <authorList>
            <person name="Chen T."/>
        </authorList>
    </citation>
    <scope>NUCLEOTIDE SEQUENCE</scope>
    <source>
        <strain evidence="7">Nanhai2018</strain>
        <tissue evidence="7">Muscle</tissue>
    </source>
</reference>
<evidence type="ECO:0000256" key="4">
    <source>
        <dbReference type="ARBA" id="ARBA00022807"/>
    </source>
</evidence>
<name>A0A9Q1BR95_HOLLE</name>
<proteinExistence type="inferred from homology"/>
<feature type="compositionally biased region" description="Basic and acidic residues" evidence="5">
    <location>
        <begin position="560"/>
        <end position="592"/>
    </location>
</feature>
<feature type="compositionally biased region" description="Basic residues" evidence="5">
    <location>
        <begin position="213"/>
        <end position="222"/>
    </location>
</feature>
<feature type="domain" description="Ubiquitin-like protease family profile" evidence="6">
    <location>
        <begin position="1039"/>
        <end position="1194"/>
    </location>
</feature>
<evidence type="ECO:0000256" key="2">
    <source>
        <dbReference type="ARBA" id="ARBA00022670"/>
    </source>
</evidence>
<gene>
    <name evidence="7" type="ORF">HOLleu_27758</name>
</gene>
<evidence type="ECO:0000256" key="5">
    <source>
        <dbReference type="SAM" id="MobiDB-lite"/>
    </source>
</evidence>
<feature type="region of interest" description="Disordered" evidence="5">
    <location>
        <begin position="493"/>
        <end position="521"/>
    </location>
</feature>
<evidence type="ECO:0000313" key="8">
    <source>
        <dbReference type="Proteomes" id="UP001152320"/>
    </source>
</evidence>
<dbReference type="EMBL" id="JAIZAY010000013">
    <property type="protein sequence ID" value="KAJ8031129.1"/>
    <property type="molecule type" value="Genomic_DNA"/>
</dbReference>
<sequence>MKKDDNKLICQKQIKIHLHRIKQLGRREQERQHLPLNSKVSPPLKTQWSHVPFVSLNKLSIEEPIGRSDSSVNRFVSSYRQTGLLGDGSTDDDCQLDQPVLINGKSPTISLEKVKLSSLRGHNTNYKGRKLMLDDQDSADKKKLAQSEKLLKQYSPSVILKRLAPPGQLRDHTKVELDVNLQKKEEVSIAMRSKRHRQLHGKWLQSKANPQRSSRRKSRVNRKSWLMRGRTDQRGWKVETASMEPRHTKRPPVSPVVCDVDVVNRKGREHVHDTADMEPKETRLPVSPAIRDVDVTNRESREHGHNTADMEPIHTRRPVSPAFCETHVVKRKQKRCGLDHQQILGKRSFAQVETKVKVSDKRNLSRSKLKELVKRQKLKHANESGGNKVQSSLIQEDESSVIPEDDQKEIKHLEHIAKMSTVSKDKSLPENDILFDERLVQVCDKRSSDHELDKCRNLKEFEKRQELKLSDAKGNGSSEQHSLFPQEDGGIVIPENNHEEKGQSQGTSGMSHRGGGSPTLKDQNAEILHELANMIVVNRPLRKKSQRRILPNQIAALYMKPDKSKTKRQEDQSEIVDHNGNENKRSAEHGRDEDEENEISGSCKGTLKDDSTVNRSEKITCCEDRKLTEKKDGGTVTEENIEGRLQIEKNVMGGKSEGGVLWRNVDCIVPCCGVNGFKSVGKEHKGSNPHGRNQTCEMNEKDKMLGTSEDVKTDYAVKMKDNVQSVSKLQTGSTSHKRKCPPDTTGSYGIKGANKSLRRKDTVEVDYLHSFCQLTANLKKEKEDGTGRIASGKLVTPAGTGEFTISKLEKGNSVASVTKEFRDKEYTERLKLKLKEIIERSSKGKNLHAQEERNCNMSQVISGPKSFVRNKDVEHKNLVDNLKGEMKLNSSLPAGKQKSNNCTSVELNTVQNLSPGEDIPDTGTYDISRQCEDEPALPPSKKRDQTDGDDDVILEFIKSPKSVSSQQILVFMNDLFQTQDATKVPPPEVILQKLNKTYGRNMSHWESFVRHHWDLMVASRVGTVSDSVQEKPLATVGKYSLTKTDMDSLENASWLNDNIINSYLHLLSKEAPLQNACFSSFFFQVYLKNGFEHVQRWHRKIDIFACRLILVPIHSRHHWCLVAVDNKDKSIIFYDSMRSGGMRYLMKIKAYMNEEAAARQMAPIEWALQSKEGIPKQRNTSDCGVFVCQYAKRLCYDQQVTFSHSEATHFRQLMKQELLTKKLQPL</sequence>
<keyword evidence="3" id="KW-0378">Hydrolase</keyword>
<keyword evidence="8" id="KW-1185">Reference proteome</keyword>
<dbReference type="PANTHER" id="PTHR12606">
    <property type="entry name" value="SENTRIN/SUMO-SPECIFIC PROTEASE"/>
    <property type="match status" value="1"/>
</dbReference>
<feature type="region of interest" description="Disordered" evidence="5">
    <location>
        <begin position="726"/>
        <end position="752"/>
    </location>
</feature>
<organism evidence="7 8">
    <name type="scientific">Holothuria leucospilota</name>
    <name type="common">Black long sea cucumber</name>
    <name type="synonym">Mertensiothuria leucospilota</name>
    <dbReference type="NCBI Taxonomy" id="206669"/>
    <lineage>
        <taxon>Eukaryota</taxon>
        <taxon>Metazoa</taxon>
        <taxon>Echinodermata</taxon>
        <taxon>Eleutherozoa</taxon>
        <taxon>Echinozoa</taxon>
        <taxon>Holothuroidea</taxon>
        <taxon>Aspidochirotacea</taxon>
        <taxon>Aspidochirotida</taxon>
        <taxon>Holothuriidae</taxon>
        <taxon>Holothuria</taxon>
    </lineage>
</organism>
<feature type="region of interest" description="Disordered" evidence="5">
    <location>
        <begin position="909"/>
        <end position="948"/>
    </location>
</feature>
<dbReference type="AlphaFoldDB" id="A0A9Q1BR95"/>
<comment type="caution">
    <text evidence="7">The sequence shown here is derived from an EMBL/GenBank/DDBJ whole genome shotgun (WGS) entry which is preliminary data.</text>
</comment>
<dbReference type="PANTHER" id="PTHR12606:SF141">
    <property type="entry name" value="GH15225P-RELATED"/>
    <property type="match status" value="1"/>
</dbReference>
<evidence type="ECO:0000259" key="6">
    <source>
        <dbReference type="PROSITE" id="PS50600"/>
    </source>
</evidence>
<dbReference type="PROSITE" id="PS50600">
    <property type="entry name" value="ULP_PROTEASE"/>
    <property type="match status" value="1"/>
</dbReference>
<feature type="region of interest" description="Disordered" evidence="5">
    <location>
        <begin position="469"/>
        <end position="488"/>
    </location>
</feature>
<feature type="region of interest" description="Disordered" evidence="5">
    <location>
        <begin position="378"/>
        <end position="402"/>
    </location>
</feature>
<dbReference type="InterPro" id="IPR038765">
    <property type="entry name" value="Papain-like_cys_pep_sf"/>
</dbReference>
<dbReference type="OrthoDB" id="1939479at2759"/>
<evidence type="ECO:0000256" key="1">
    <source>
        <dbReference type="ARBA" id="ARBA00005234"/>
    </source>
</evidence>
<keyword evidence="4" id="KW-0788">Thiol protease</keyword>
<dbReference type="GO" id="GO:0005634">
    <property type="term" value="C:nucleus"/>
    <property type="evidence" value="ECO:0007669"/>
    <property type="project" value="TreeGrafter"/>
</dbReference>
<evidence type="ECO:0000256" key="3">
    <source>
        <dbReference type="ARBA" id="ARBA00022801"/>
    </source>
</evidence>
<feature type="region of interest" description="Disordered" evidence="5">
    <location>
        <begin position="560"/>
        <end position="610"/>
    </location>
</feature>
<protein>
    <submittedName>
        <fullName evidence="7">Sentrin-specific protease 1</fullName>
    </submittedName>
</protein>
<dbReference type="Proteomes" id="UP001152320">
    <property type="component" value="Chromosome 13"/>
</dbReference>
<dbReference type="Pfam" id="PF02902">
    <property type="entry name" value="Peptidase_C48"/>
    <property type="match status" value="1"/>
</dbReference>